<evidence type="ECO:0000256" key="1">
    <source>
        <dbReference type="SAM" id="Phobius"/>
    </source>
</evidence>
<dbReference type="EMBL" id="LN906597">
    <property type="protein sequence ID" value="CUT17935.1"/>
    <property type="molecule type" value="Genomic_DNA"/>
</dbReference>
<name>A0A0S4M4K1_9BURK</name>
<keyword evidence="3" id="KW-1185">Reference proteome</keyword>
<dbReference type="AlphaFoldDB" id="A0A0S4M4K1"/>
<gene>
    <name evidence="2" type="ORF">Ark11_1122</name>
</gene>
<sequence length="355" mass="40530">MCSVVGGLYSDLCVEDRSFNDEIDNNNCDEHGALLYEGHSVTFFSNYQGLAKYAKKFMLFLIFFHLIGVTCSFNDDNELLEAFSLRVCLLIYIERQFRHAMLIGTPLPVTLTKDMLSLENEIIHITGNKSISNNMIEKDVFLSWYKDFDMLFYYWFDTLKKELLAPFMIAKKEFDVGAVQLHICPNLHNYLDFVYPGVGNNIVWITAKPVSPVTTTATTTVESLVEVYDVSRGVFSSLGRSLRFSPNYVLLASLFCSLISFLVLLNVFLISNNTKIVKVRRLINNKFDRLCSITKILSNHSSDCDGNNESMEMSVITESAGVECSHRDDDQDEEYFVRNCDGKIFVKVQIHARDE</sequence>
<proteinExistence type="predicted"/>
<reference evidence="3" key="1">
    <citation type="submission" date="2015-11" db="EMBL/GenBank/DDBJ databases">
        <authorList>
            <person name="Seth-Smith H.M.B."/>
        </authorList>
    </citation>
    <scope>NUCLEOTIDE SEQUENCE [LARGE SCALE GENOMIC DNA]</scope>
    <source>
        <strain evidence="3">2013Ark11</strain>
    </source>
</reference>
<protein>
    <submittedName>
        <fullName evidence="2">Putative membrane protein</fullName>
    </submittedName>
</protein>
<evidence type="ECO:0000313" key="3">
    <source>
        <dbReference type="Proteomes" id="UP000198651"/>
    </source>
</evidence>
<dbReference type="Proteomes" id="UP000198651">
    <property type="component" value="Chromosome I"/>
</dbReference>
<organism evidence="2 3">
    <name type="scientific">Candidatus Ichthyocystis hellenicum</name>
    <dbReference type="NCBI Taxonomy" id="1561003"/>
    <lineage>
        <taxon>Bacteria</taxon>
        <taxon>Pseudomonadati</taxon>
        <taxon>Pseudomonadota</taxon>
        <taxon>Betaproteobacteria</taxon>
        <taxon>Burkholderiales</taxon>
        <taxon>Candidatus Ichthyocystis</taxon>
    </lineage>
</organism>
<keyword evidence="1" id="KW-1133">Transmembrane helix</keyword>
<accession>A0A0S4M4K1</accession>
<keyword evidence="1" id="KW-0472">Membrane</keyword>
<keyword evidence="1" id="KW-0812">Transmembrane</keyword>
<feature type="transmembrane region" description="Helical" evidence="1">
    <location>
        <begin position="248"/>
        <end position="271"/>
    </location>
</feature>
<dbReference type="RefSeq" id="WP_092490561.1">
    <property type="nucleotide sequence ID" value="NZ_LN906597.1"/>
</dbReference>
<evidence type="ECO:0000313" key="2">
    <source>
        <dbReference type="EMBL" id="CUT17935.1"/>
    </source>
</evidence>